<evidence type="ECO:0000256" key="1">
    <source>
        <dbReference type="SAM" id="MobiDB-lite"/>
    </source>
</evidence>
<feature type="region of interest" description="Disordered" evidence="1">
    <location>
        <begin position="171"/>
        <end position="192"/>
    </location>
</feature>
<gene>
    <name evidence="3" type="ORF">WG66_19529</name>
</gene>
<dbReference type="InterPro" id="IPR027450">
    <property type="entry name" value="AlkB-like"/>
</dbReference>
<dbReference type="PROSITE" id="PS51471">
    <property type="entry name" value="FE2OG_OXY"/>
    <property type="match status" value="1"/>
</dbReference>
<name>A0A0W0EVE0_MONRR</name>
<reference evidence="3 4" key="1">
    <citation type="submission" date="2015-12" db="EMBL/GenBank/DDBJ databases">
        <title>Draft genome sequence of Moniliophthora roreri, the causal agent of frosty pod rot of cacao.</title>
        <authorList>
            <person name="Aime M.C."/>
            <person name="Diaz-Valderrama J.R."/>
            <person name="Kijpornyongpan T."/>
            <person name="Phillips-Mora W."/>
        </authorList>
    </citation>
    <scope>NUCLEOTIDE SEQUENCE [LARGE SCALE GENOMIC DNA]</scope>
    <source>
        <strain evidence="3 4">MCA 2952</strain>
    </source>
</reference>
<organism evidence="3 4">
    <name type="scientific">Moniliophthora roreri</name>
    <name type="common">Frosty pod rot fungus</name>
    <name type="synonym">Monilia roreri</name>
    <dbReference type="NCBI Taxonomy" id="221103"/>
    <lineage>
        <taxon>Eukaryota</taxon>
        <taxon>Fungi</taxon>
        <taxon>Dikarya</taxon>
        <taxon>Basidiomycota</taxon>
        <taxon>Agaricomycotina</taxon>
        <taxon>Agaricomycetes</taxon>
        <taxon>Agaricomycetidae</taxon>
        <taxon>Agaricales</taxon>
        <taxon>Marasmiineae</taxon>
        <taxon>Marasmiaceae</taxon>
        <taxon>Moniliophthora</taxon>
    </lineage>
</organism>
<dbReference type="EMBL" id="LATX01002515">
    <property type="protein sequence ID" value="KTB27890.1"/>
    <property type="molecule type" value="Genomic_DNA"/>
</dbReference>
<evidence type="ECO:0000313" key="4">
    <source>
        <dbReference type="Proteomes" id="UP000054988"/>
    </source>
</evidence>
<evidence type="ECO:0000313" key="3">
    <source>
        <dbReference type="EMBL" id="KTB27890.1"/>
    </source>
</evidence>
<dbReference type="eggNOG" id="ENOG502QRZN">
    <property type="taxonomic scope" value="Eukaryota"/>
</dbReference>
<dbReference type="Proteomes" id="UP000054988">
    <property type="component" value="Unassembled WGS sequence"/>
</dbReference>
<proteinExistence type="predicted"/>
<feature type="domain" description="Fe2OG dioxygenase" evidence="2">
    <location>
        <begin position="123"/>
        <end position="239"/>
    </location>
</feature>
<protein>
    <recommendedName>
        <fullName evidence="2">Fe2OG dioxygenase domain-containing protein</fullName>
    </recommendedName>
</protein>
<dbReference type="PANTHER" id="PTHR31212:SF5">
    <property type="entry name" value="ISOCHORISMATASE FAMILY PROTEIN FAMILY (AFU_ORTHOLOGUE AFUA_3G14500)"/>
    <property type="match status" value="1"/>
</dbReference>
<accession>A0A0W0EVE0</accession>
<comment type="caution">
    <text evidence="3">The sequence shown here is derived from an EMBL/GenBank/DDBJ whole genome shotgun (WGS) entry which is preliminary data.</text>
</comment>
<dbReference type="SUPFAM" id="SSF51197">
    <property type="entry name" value="Clavaminate synthase-like"/>
    <property type="match status" value="1"/>
</dbReference>
<dbReference type="AlphaFoldDB" id="A0A0W0EVE0"/>
<sequence length="313" mass="35333">MASNTGPQTFVQNRRPPRAWESKAPVLGVGDSLGAGDSYLVENILGDELSSTSFSKVKEEVKWDVMHHRGGNVPRLVAVQGDITKDGSYPIYRHPADESPPLLPFTQTIKLIRDRVQELVEHPLNHVLIQHYRSGKDYISEHSDKTIDTVRGSSIINVSLGAQRVMTLREKKEMDRDAPSSRASQRIPLPHGSMFVMGPETNKTWLHGINHDNRPLKVKSEEEKAEAGERISLTFRHIGTFLTDDEKKIFGQGATGKTKDDARDVIRGGEEGERLIQAFGRENHDREFNWDEWYGKGFDVLHFTMEKIDPKDG</sequence>
<dbReference type="GO" id="GO:0051213">
    <property type="term" value="F:dioxygenase activity"/>
    <property type="evidence" value="ECO:0007669"/>
    <property type="project" value="InterPro"/>
</dbReference>
<dbReference type="GO" id="GO:0006307">
    <property type="term" value="P:DNA alkylation repair"/>
    <property type="evidence" value="ECO:0007669"/>
    <property type="project" value="InterPro"/>
</dbReference>
<dbReference type="Gene3D" id="2.60.120.590">
    <property type="entry name" value="Alpha-ketoglutarate-dependent dioxygenase AlkB-like"/>
    <property type="match status" value="1"/>
</dbReference>
<dbReference type="Pfam" id="PF13532">
    <property type="entry name" value="2OG-FeII_Oxy_2"/>
    <property type="match status" value="1"/>
</dbReference>
<evidence type="ECO:0000259" key="2">
    <source>
        <dbReference type="PROSITE" id="PS51471"/>
    </source>
</evidence>
<dbReference type="InterPro" id="IPR032854">
    <property type="entry name" value="ALKBH3"/>
</dbReference>
<dbReference type="InterPro" id="IPR037151">
    <property type="entry name" value="AlkB-like_sf"/>
</dbReference>
<dbReference type="PANTHER" id="PTHR31212">
    <property type="entry name" value="ALPHA-KETOGLUTARATE-DEPENDENT DIOXYGENASE ALKB HOMOLOG 3"/>
    <property type="match status" value="1"/>
</dbReference>
<dbReference type="InterPro" id="IPR005123">
    <property type="entry name" value="Oxoglu/Fe-dep_dioxygenase_dom"/>
</dbReference>